<name>A0ABR9SZP3_9PSED</name>
<comment type="caution">
    <text evidence="1">The sequence shown here is derived from an EMBL/GenBank/DDBJ whole genome shotgun (WGS) entry which is preliminary data.</text>
</comment>
<protein>
    <submittedName>
        <fullName evidence="1">Uncharacterized protein</fullName>
    </submittedName>
</protein>
<dbReference type="EMBL" id="JADDUM010000222">
    <property type="protein sequence ID" value="MBE8593886.1"/>
    <property type="molecule type" value="Genomic_DNA"/>
</dbReference>
<reference evidence="1 2" key="1">
    <citation type="submission" date="2020-10" db="EMBL/GenBank/DDBJ databases">
        <title>The draft genomes of Cyclamen pathogen Pseudomonas sp.</title>
        <authorList>
            <person name="Fujikawa T."/>
            <person name="Sawada H."/>
        </authorList>
    </citation>
    <scope>NUCLEOTIDE SEQUENCE [LARGE SCALE GENOMIC DNA]</scope>
    <source>
        <strain evidence="1 2">MAFF 301449</strain>
    </source>
</reference>
<accession>A0ABR9SZP3</accession>
<gene>
    <name evidence="1" type="ORF">IQK56_24870</name>
</gene>
<organism evidence="1 2">
    <name type="scientific">Pseudomonas cyclaminis</name>
    <dbReference type="NCBI Taxonomy" id="2781239"/>
    <lineage>
        <taxon>Bacteria</taxon>
        <taxon>Pseudomonadati</taxon>
        <taxon>Pseudomonadota</taxon>
        <taxon>Gammaproteobacteria</taxon>
        <taxon>Pseudomonadales</taxon>
        <taxon>Pseudomonadaceae</taxon>
        <taxon>Pseudomonas</taxon>
    </lineage>
</organism>
<dbReference type="RefSeq" id="WP_191629779.1">
    <property type="nucleotide sequence ID" value="NZ_JADDUM010000222.1"/>
</dbReference>
<keyword evidence="2" id="KW-1185">Reference proteome</keyword>
<evidence type="ECO:0000313" key="1">
    <source>
        <dbReference type="EMBL" id="MBE8593886.1"/>
    </source>
</evidence>
<dbReference type="Proteomes" id="UP000613075">
    <property type="component" value="Unassembled WGS sequence"/>
</dbReference>
<evidence type="ECO:0000313" key="2">
    <source>
        <dbReference type="Proteomes" id="UP000613075"/>
    </source>
</evidence>
<proteinExistence type="predicted"/>
<sequence>MPERFVTNSFQGLYFLEQLRVLLASQGGISTFERPGACMHIAYGTTTSNCKRGDGDETSNSSTNVCPGDLPAFGGPAFLLIEMRNGL</sequence>